<reference evidence="2 3" key="1">
    <citation type="submission" date="2015-09" db="EMBL/GenBank/DDBJ databases">
        <authorList>
            <consortium name="Swine Surveillance"/>
        </authorList>
    </citation>
    <scope>NUCLEOTIDE SEQUENCE [LARGE SCALE GENOMIC DNA]</scope>
    <source>
        <strain evidence="2 3">CECT 4357</strain>
    </source>
</reference>
<dbReference type="Proteomes" id="UP000051587">
    <property type="component" value="Unassembled WGS sequence"/>
</dbReference>
<dbReference type="STRING" id="53501.SAMN04488043_106171"/>
<keyword evidence="3" id="KW-1185">Reference proteome</keyword>
<gene>
    <name evidence="2" type="ORF">TG4357_03710</name>
</gene>
<name>A0A0P1FKQ6_THAGE</name>
<accession>A0A0P1FKQ6</accession>
<feature type="region of interest" description="Disordered" evidence="1">
    <location>
        <begin position="1"/>
        <end position="34"/>
    </location>
</feature>
<dbReference type="EMBL" id="CYSA01000028">
    <property type="protein sequence ID" value="CUH68638.1"/>
    <property type="molecule type" value="Genomic_DNA"/>
</dbReference>
<protein>
    <submittedName>
        <fullName evidence="2">Uncharacterized protein</fullName>
    </submittedName>
</protein>
<dbReference type="RefSeq" id="WP_267886205.1">
    <property type="nucleotide sequence ID" value="NZ_CP051181.1"/>
</dbReference>
<evidence type="ECO:0000313" key="2">
    <source>
        <dbReference type="EMBL" id="CUH68638.1"/>
    </source>
</evidence>
<organism evidence="2 3">
    <name type="scientific">Thalassovita gelatinovora</name>
    <name type="common">Thalassobius gelatinovorus</name>
    <dbReference type="NCBI Taxonomy" id="53501"/>
    <lineage>
        <taxon>Bacteria</taxon>
        <taxon>Pseudomonadati</taxon>
        <taxon>Pseudomonadota</taxon>
        <taxon>Alphaproteobacteria</taxon>
        <taxon>Rhodobacterales</taxon>
        <taxon>Roseobacteraceae</taxon>
        <taxon>Thalassovita</taxon>
    </lineage>
</organism>
<dbReference type="AlphaFoldDB" id="A0A0P1FKQ6"/>
<proteinExistence type="predicted"/>
<evidence type="ECO:0000313" key="3">
    <source>
        <dbReference type="Proteomes" id="UP000051587"/>
    </source>
</evidence>
<evidence type="ECO:0000256" key="1">
    <source>
        <dbReference type="SAM" id="MobiDB-lite"/>
    </source>
</evidence>
<sequence>MANSPHPPDKPAAPASQQVPKPRTGKPDKYHPVYPDYAII</sequence>